<keyword evidence="1" id="KW-0472">Membrane</keyword>
<keyword evidence="1" id="KW-0812">Transmembrane</keyword>
<proteinExistence type="predicted"/>
<organism evidence="2">
    <name type="scientific">marine sediment metagenome</name>
    <dbReference type="NCBI Taxonomy" id="412755"/>
    <lineage>
        <taxon>unclassified sequences</taxon>
        <taxon>metagenomes</taxon>
        <taxon>ecological metagenomes</taxon>
    </lineage>
</organism>
<feature type="non-terminal residue" evidence="2">
    <location>
        <position position="1"/>
    </location>
</feature>
<dbReference type="InterPro" id="IPR013211">
    <property type="entry name" value="LVIVD"/>
</dbReference>
<dbReference type="InterPro" id="IPR015943">
    <property type="entry name" value="WD40/YVTN_repeat-like_dom_sf"/>
</dbReference>
<dbReference type="EMBL" id="LAZR01067430">
    <property type="protein sequence ID" value="KKK51598.1"/>
    <property type="molecule type" value="Genomic_DNA"/>
</dbReference>
<reference evidence="2" key="1">
    <citation type="journal article" date="2015" name="Nature">
        <title>Complex archaea that bridge the gap between prokaryotes and eukaryotes.</title>
        <authorList>
            <person name="Spang A."/>
            <person name="Saw J.H."/>
            <person name="Jorgensen S.L."/>
            <person name="Zaremba-Niedzwiedzka K."/>
            <person name="Martijn J."/>
            <person name="Lind A.E."/>
            <person name="van Eijk R."/>
            <person name="Schleper C."/>
            <person name="Guy L."/>
            <person name="Ettema T.J."/>
        </authorList>
    </citation>
    <scope>NUCLEOTIDE SEQUENCE</scope>
</reference>
<gene>
    <name evidence="2" type="ORF">LCGC14_3113330</name>
</gene>
<protein>
    <recommendedName>
        <fullName evidence="3">LVIVD repeat-containing protein</fullName>
    </recommendedName>
</protein>
<dbReference type="Gene3D" id="2.130.10.10">
    <property type="entry name" value="YVTN repeat-like/Quinoprotein amine dehydrogenase"/>
    <property type="match status" value="1"/>
</dbReference>
<comment type="caution">
    <text evidence="2">The sequence shown here is derived from an EMBL/GenBank/DDBJ whole genome shotgun (WGS) entry which is preliminary data.</text>
</comment>
<keyword evidence="1" id="KW-1133">Transmembrane helix</keyword>
<evidence type="ECO:0000313" key="2">
    <source>
        <dbReference type="EMBL" id="KKK51598.1"/>
    </source>
</evidence>
<name>A0A0F8W4U7_9ZZZZ</name>
<feature type="transmembrane region" description="Helical" evidence="1">
    <location>
        <begin position="123"/>
        <end position="141"/>
    </location>
</feature>
<sequence length="152" mass="16514">TIFLFLNIYVSGDYAYVASSIYGLAVIDISDPTHPGTPVYEDTTGEAFEVYVSGDYAYVADISSGLAVIDISDPTNPGTPVYEDTTGDARDVYVSGNYAYVADDISGLAVIDISDMEDSTIPFGNSFLIFIGFSVICLIFIKKRQIVRKSRK</sequence>
<dbReference type="Pfam" id="PF08309">
    <property type="entry name" value="LVIVD"/>
    <property type="match status" value="3"/>
</dbReference>
<dbReference type="AlphaFoldDB" id="A0A0F8W4U7"/>
<accession>A0A0F8W4U7</accession>
<evidence type="ECO:0008006" key="3">
    <source>
        <dbReference type="Google" id="ProtNLM"/>
    </source>
</evidence>
<evidence type="ECO:0000256" key="1">
    <source>
        <dbReference type="SAM" id="Phobius"/>
    </source>
</evidence>
<dbReference type="SUPFAM" id="SSF101908">
    <property type="entry name" value="Putative isomerase YbhE"/>
    <property type="match status" value="1"/>
</dbReference>